<keyword evidence="4 10" id="KW-0479">Metal-binding</keyword>
<dbReference type="GO" id="GO:0017003">
    <property type="term" value="P:protein-heme linkage"/>
    <property type="evidence" value="ECO:0007669"/>
    <property type="project" value="InterPro"/>
</dbReference>
<dbReference type="Gene3D" id="2.40.50.140">
    <property type="entry name" value="Nucleic acid-binding proteins"/>
    <property type="match status" value="1"/>
</dbReference>
<keyword evidence="3" id="KW-0812">Transmembrane</keyword>
<dbReference type="GO" id="GO:0046872">
    <property type="term" value="F:metal ion binding"/>
    <property type="evidence" value="ECO:0007669"/>
    <property type="project" value="UniProtKB-KW"/>
</dbReference>
<feature type="binding site" description="covalent" evidence="10">
    <location>
        <position position="115"/>
    </location>
    <ligand>
        <name>heme</name>
        <dbReference type="ChEBI" id="CHEBI:30413"/>
    </ligand>
</feature>
<keyword evidence="2 10" id="KW-0349">Heme</keyword>
<dbReference type="EMBL" id="KC811139">
    <property type="protein sequence ID" value="AGQ19650.1"/>
    <property type="molecule type" value="Genomic_DNA"/>
</dbReference>
<evidence type="ECO:0000256" key="6">
    <source>
        <dbReference type="ARBA" id="ARBA00022968"/>
    </source>
</evidence>
<evidence type="ECO:0000313" key="11">
    <source>
        <dbReference type="EMBL" id="AGQ19650.1"/>
    </source>
</evidence>
<evidence type="ECO:0000256" key="3">
    <source>
        <dbReference type="ARBA" id="ARBA00022692"/>
    </source>
</evidence>
<evidence type="ECO:0000256" key="5">
    <source>
        <dbReference type="ARBA" id="ARBA00022748"/>
    </source>
</evidence>
<dbReference type="SUPFAM" id="SSF82093">
    <property type="entry name" value="Heme chaperone CcmE"/>
    <property type="match status" value="1"/>
</dbReference>
<evidence type="ECO:0000256" key="2">
    <source>
        <dbReference type="ARBA" id="ARBA00022617"/>
    </source>
</evidence>
<proteinExistence type="predicted"/>
<dbReference type="GO" id="GO:0005886">
    <property type="term" value="C:plasma membrane"/>
    <property type="evidence" value="ECO:0007669"/>
    <property type="project" value="InterPro"/>
</dbReference>
<dbReference type="InterPro" id="IPR036127">
    <property type="entry name" value="CcmE-like_sf"/>
</dbReference>
<keyword evidence="9" id="KW-0472">Membrane</keyword>
<sequence length="134" mass="15159">MKKNLFLIFVGISIIIFASVRIASNNTIYYYTTTEANYLSSTSDERIKLGGFVVSNSVKKGELGATEFLITDGNVTMKISFDGFIPELFQDEMGVILDGYFSDDIFYSDDMLVKHDNEYISEDGEVYDVENYSE</sequence>
<dbReference type="PANTHER" id="PTHR34128:SF2">
    <property type="entry name" value="CYTOCHROME C-TYPE BIOGENESIS PROTEIN CCME HOMOLOG, MITOCHONDRIAL"/>
    <property type="match status" value="1"/>
</dbReference>
<evidence type="ECO:0000256" key="10">
    <source>
        <dbReference type="PIRSR" id="PIRSR604329-50"/>
    </source>
</evidence>
<comment type="subcellular location">
    <subcellularLocation>
        <location evidence="1">Membrane</location>
    </subcellularLocation>
</comment>
<evidence type="ECO:0000256" key="7">
    <source>
        <dbReference type="ARBA" id="ARBA00022989"/>
    </source>
</evidence>
<protein>
    <submittedName>
        <fullName evidence="11">Cytochrome c-type biogenesis protein CcmE</fullName>
    </submittedName>
</protein>
<dbReference type="InterPro" id="IPR012340">
    <property type="entry name" value="NA-bd_OB-fold"/>
</dbReference>
<accession>S5DRS7</accession>
<dbReference type="InterPro" id="IPR004329">
    <property type="entry name" value="CcmE"/>
</dbReference>
<name>S5DRS7_9ACTN</name>
<reference evidence="11" key="1">
    <citation type="journal article" date="2013" name="Sci. Rep.">
        <title>Metagenomics uncovers a new group of low GC and ultra-small marine Actinobacteria.</title>
        <authorList>
            <person name="Ghai R."/>
            <person name="Mizuno C.M."/>
            <person name="Picazo A."/>
            <person name="Camacho A."/>
            <person name="Rodriguez-Valera F."/>
        </authorList>
    </citation>
    <scope>NUCLEOTIDE SEQUENCE</scope>
</reference>
<dbReference type="PANTHER" id="PTHR34128">
    <property type="entry name" value="CYTOCHROME C-TYPE BIOGENESIS PROTEIN CCME HOMOLOG, MITOCHONDRIAL"/>
    <property type="match status" value="1"/>
</dbReference>
<dbReference type="Pfam" id="PF03100">
    <property type="entry name" value="CcmE"/>
    <property type="match status" value="1"/>
</dbReference>
<keyword evidence="5" id="KW-0201">Cytochrome c-type biogenesis</keyword>
<organism evidence="11">
    <name type="scientific">Candidatus Actinomarina minuta</name>
    <dbReference type="NCBI Taxonomy" id="1389454"/>
    <lineage>
        <taxon>Bacteria</taxon>
        <taxon>Bacillati</taxon>
        <taxon>Actinomycetota</taxon>
        <taxon>Actinomycetes</taxon>
        <taxon>Candidatus Actinomarinidae</taxon>
        <taxon>Candidatus Actinomarinales</taxon>
        <taxon>Candidatus Actinomarineae</taxon>
        <taxon>Candidatus Actinomarinaceae</taxon>
        <taxon>Candidatus Actinomarina</taxon>
    </lineage>
</organism>
<evidence type="ECO:0000256" key="4">
    <source>
        <dbReference type="ARBA" id="ARBA00022723"/>
    </source>
</evidence>
<keyword evidence="8 10" id="KW-0408">Iron</keyword>
<keyword evidence="7" id="KW-1133">Transmembrane helix</keyword>
<keyword evidence="6" id="KW-0735">Signal-anchor</keyword>
<dbReference type="AlphaFoldDB" id="S5DRS7"/>
<feature type="binding site" description="axial binding residue" evidence="10">
    <location>
        <position position="119"/>
    </location>
    <ligand>
        <name>heme</name>
        <dbReference type="ChEBI" id="CHEBI:30413"/>
    </ligand>
    <ligandPart>
        <name>Fe</name>
        <dbReference type="ChEBI" id="CHEBI:18248"/>
    </ligandPart>
</feature>
<evidence type="ECO:0000256" key="1">
    <source>
        <dbReference type="ARBA" id="ARBA00004370"/>
    </source>
</evidence>
<evidence type="ECO:0000256" key="9">
    <source>
        <dbReference type="ARBA" id="ARBA00023136"/>
    </source>
</evidence>
<dbReference type="GO" id="GO:0017004">
    <property type="term" value="P:cytochrome complex assembly"/>
    <property type="evidence" value="ECO:0007669"/>
    <property type="project" value="UniProtKB-KW"/>
</dbReference>
<dbReference type="GO" id="GO:0020037">
    <property type="term" value="F:heme binding"/>
    <property type="evidence" value="ECO:0007669"/>
    <property type="project" value="InterPro"/>
</dbReference>
<evidence type="ECO:0000256" key="8">
    <source>
        <dbReference type="ARBA" id="ARBA00023004"/>
    </source>
</evidence>